<gene>
    <name evidence="2" type="ORF">E1H14_12885</name>
</gene>
<evidence type="ECO:0000313" key="3">
    <source>
        <dbReference type="Proteomes" id="UP000325302"/>
    </source>
</evidence>
<dbReference type="RefSeq" id="WP_149391895.1">
    <property type="nucleotide sequence ID" value="NZ_SMRS01000014.1"/>
</dbReference>
<proteinExistence type="predicted"/>
<accession>A0A5A9VYI4</accession>
<name>A0A5A9VYI4_9GAMM</name>
<feature type="region of interest" description="Disordered" evidence="1">
    <location>
        <begin position="1"/>
        <end position="39"/>
    </location>
</feature>
<dbReference type="Proteomes" id="UP000325302">
    <property type="component" value="Unassembled WGS sequence"/>
</dbReference>
<dbReference type="AlphaFoldDB" id="A0A5A9VYI4"/>
<dbReference type="EMBL" id="SMRS01000014">
    <property type="protein sequence ID" value="KAA0873526.1"/>
    <property type="molecule type" value="Genomic_DNA"/>
</dbReference>
<feature type="region of interest" description="Disordered" evidence="1">
    <location>
        <begin position="63"/>
        <end position="86"/>
    </location>
</feature>
<comment type="caution">
    <text evidence="2">The sequence shown here is derived from an EMBL/GenBank/DDBJ whole genome shotgun (WGS) entry which is preliminary data.</text>
</comment>
<protein>
    <submittedName>
        <fullName evidence="2">Uncharacterized protein</fullName>
    </submittedName>
</protein>
<keyword evidence="3" id="KW-1185">Reference proteome</keyword>
<sequence length="271" mass="30424">MRDLVERIQKSSNSPRDESTLFFEKSTEPNISREEHERQSQPALIGLKLLRNLHGWTKKAAEHLPDSYPGKRDASKVDGLSPATEKDIQREIESGAQHAPYNAEFRILTEIVRLGQSLQPVHYTGPAGQSLLVTDDERFAAEVLARIAESTRAVIPMMSVMRPDGLTPGQIILLLNSSLSLGLSICKAHVEPMQLLAQPVYDRSKKGPQTPFDVAEGLREKDIAKRIAADYWREHPGASVSKVAIHIIETRDYPYTRTHVHGWIKDLKPKK</sequence>
<evidence type="ECO:0000313" key="2">
    <source>
        <dbReference type="EMBL" id="KAA0873526.1"/>
    </source>
</evidence>
<evidence type="ECO:0000256" key="1">
    <source>
        <dbReference type="SAM" id="MobiDB-lite"/>
    </source>
</evidence>
<reference evidence="2 3" key="1">
    <citation type="submission" date="2019-03" db="EMBL/GenBank/DDBJ databases">
        <title>Nitrincola sp. nov. isolated from an Indian soda lake.</title>
        <authorList>
            <person name="Joshi A."/>
            <person name="Thite S.V."/>
            <person name="Joseph N."/>
            <person name="Dhotre D."/>
            <person name="Moorthy M."/>
            <person name="Shouche Y.S."/>
        </authorList>
    </citation>
    <scope>NUCLEOTIDE SEQUENCE [LARGE SCALE GENOMIC DNA]</scope>
    <source>
        <strain evidence="2 3">MEB193</strain>
    </source>
</reference>
<feature type="compositionally biased region" description="Basic and acidic residues" evidence="1">
    <location>
        <begin position="63"/>
        <end position="76"/>
    </location>
</feature>
<organism evidence="2 3">
    <name type="scientific">Nitrincola tapanii</name>
    <dbReference type="NCBI Taxonomy" id="1708751"/>
    <lineage>
        <taxon>Bacteria</taxon>
        <taxon>Pseudomonadati</taxon>
        <taxon>Pseudomonadota</taxon>
        <taxon>Gammaproteobacteria</taxon>
        <taxon>Oceanospirillales</taxon>
        <taxon>Oceanospirillaceae</taxon>
        <taxon>Nitrincola</taxon>
    </lineage>
</organism>